<dbReference type="EMBL" id="PRFC01000003">
    <property type="protein sequence ID" value="PWV21180.1"/>
    <property type="molecule type" value="Genomic_DNA"/>
</dbReference>
<gene>
    <name evidence="1" type="ORF">C3747_3g122</name>
</gene>
<dbReference type="VEuPathDB" id="TriTrypDB:C4B63_361g14"/>
<evidence type="ECO:0000313" key="2">
    <source>
        <dbReference type="Proteomes" id="UP000246078"/>
    </source>
</evidence>
<dbReference type="VEuPathDB" id="TriTrypDB:C3747_3g122"/>
<evidence type="ECO:0000313" key="1">
    <source>
        <dbReference type="EMBL" id="PWV21180.1"/>
    </source>
</evidence>
<dbReference type="VEuPathDB" id="TriTrypDB:TcCL_NonESM10651"/>
<protein>
    <recommendedName>
        <fullName evidence="3">Nucleoside 2-deoxyribosyltransferase</fullName>
    </recommendedName>
</protein>
<evidence type="ECO:0008006" key="3">
    <source>
        <dbReference type="Google" id="ProtNLM"/>
    </source>
</evidence>
<dbReference type="VEuPathDB" id="TriTrypDB:TcCLB.508221.539"/>
<dbReference type="InterPro" id="IPR007710">
    <property type="entry name" value="Nucleoside_deoxyribTrfase"/>
</dbReference>
<dbReference type="SUPFAM" id="SSF52309">
    <property type="entry name" value="N-(deoxy)ribosyltransferase-like"/>
    <property type="match status" value="1"/>
</dbReference>
<name>A0A2V2XKY5_TRYCR</name>
<sequence length="251" mass="26987">MSGVYIAGPALFDADTGAACQDRVRTALWVHVAVPLIPAGNVAPGAGGMRVKKMEVVRRRDAVIADLCLFCLDGPDCGTAFEVGHAAALGKTVPTFTFDWRSMREKYGGACDASVMTVEDLGLSFSLVLCDGAEAFYSFDAALHRFLRHRSEWRGCDCGDVREVRVNALGPGGILCTTWRASPTQWPADIPCCVSQQQRSRLTPCGTVESGVCAADCCLFSAFSAAFVCGPEMLSCCLRGGYPFFLLLFWL</sequence>
<dbReference type="VEuPathDB" id="TriTrypDB:TCDM_14381"/>
<organism evidence="1 2">
    <name type="scientific">Trypanosoma cruzi</name>
    <dbReference type="NCBI Taxonomy" id="5693"/>
    <lineage>
        <taxon>Eukaryota</taxon>
        <taxon>Discoba</taxon>
        <taxon>Euglenozoa</taxon>
        <taxon>Kinetoplastea</taxon>
        <taxon>Metakinetoplastina</taxon>
        <taxon>Trypanosomatida</taxon>
        <taxon>Trypanosomatidae</taxon>
        <taxon>Trypanosoma</taxon>
        <taxon>Schizotrypanum</taxon>
    </lineage>
</organism>
<dbReference type="Pfam" id="PF05014">
    <property type="entry name" value="Nuc_deoxyrib_tr"/>
    <property type="match status" value="1"/>
</dbReference>
<proteinExistence type="predicted"/>
<dbReference type="VEuPathDB" id="TriTrypDB:TcCLB.506737.100"/>
<dbReference type="AlphaFoldDB" id="A0A2V2XKY5"/>
<dbReference type="Proteomes" id="UP000246078">
    <property type="component" value="Unassembled WGS sequence"/>
</dbReference>
<dbReference type="Gene3D" id="3.40.50.450">
    <property type="match status" value="1"/>
</dbReference>
<dbReference type="VEuPathDB" id="TriTrypDB:TcG_11777"/>
<dbReference type="VEuPathDB" id="TriTrypDB:BCY84_17654"/>
<comment type="caution">
    <text evidence="1">The sequence shown here is derived from an EMBL/GenBank/DDBJ whole genome shotgun (WGS) entry which is preliminary data.</text>
</comment>
<dbReference type="VEuPathDB" id="TriTrypDB:ECC02_004309"/>
<accession>A0A2V2XKY5</accession>
<dbReference type="VEuPathDB" id="TriTrypDB:TCSYLVIO_003630"/>
<dbReference type="VEuPathDB" id="TriTrypDB:TcBrA4_0073610"/>
<reference evidence="1 2" key="1">
    <citation type="journal article" date="2018" name="Microb. Genom.">
        <title>Expanding an expanded genome: long-read sequencing of Trypanosoma cruzi.</title>
        <authorList>
            <person name="Berna L."/>
            <person name="Rodriguez M."/>
            <person name="Chiribao M.L."/>
            <person name="Parodi-Talice A."/>
            <person name="Pita S."/>
            <person name="Rijo G."/>
            <person name="Alvarez-Valin F."/>
            <person name="Robello C."/>
        </authorList>
    </citation>
    <scope>NUCLEOTIDE SEQUENCE [LARGE SCALE GENOMIC DNA]</scope>
    <source>
        <strain evidence="1 2">TCC</strain>
    </source>
</reference>
<dbReference type="VEuPathDB" id="TriTrypDB:TcYC6_0101940"/>